<sequence>MEKKAFVNSDGDFLIMPEKGRLDIQTEMGKLMVRPGEMVVVQSGLKFKVSLPDGPSRGYVREIYAAHFELPELGPLGATGLADMRDFEHPIAGFDIDRTNWEIVYKITGQLLHANRITPLLMLSDGLEITCHHADPSSLALLTARSKVPGTPLVDICVIGPHWDVMDGYGPPYFHRNSACELITFVTVPSSGTFRPAFESGIVNYQTVFAPHGPLAAEHKTAVEEKLGPTYNYDGFIIEPSSPLLFTEFARKSPKFKEHDVALWKGLEPTFMKHVDQVNARLKAAGLPLLVQGN</sequence>
<evidence type="ECO:0000259" key="6">
    <source>
        <dbReference type="Pfam" id="PF20510"/>
    </source>
</evidence>
<gene>
    <name evidence="7" type="ORF">GFSPODELE1_LOCUS2453</name>
</gene>
<dbReference type="PANTHER" id="PTHR11056">
    <property type="entry name" value="HOMOGENTISATE 1,2-DIOXYGENASE"/>
    <property type="match status" value="1"/>
</dbReference>
<dbReference type="Pfam" id="PF04209">
    <property type="entry name" value="HgmA_C"/>
    <property type="match status" value="1"/>
</dbReference>
<comment type="cofactor">
    <cofactor evidence="1">
        <name>Fe cation</name>
        <dbReference type="ChEBI" id="CHEBI:24875"/>
    </cofactor>
</comment>
<feature type="domain" description="Homogentisate 1,2-dioxygenase C-terminal" evidence="5">
    <location>
        <begin position="129"/>
        <end position="270"/>
    </location>
</feature>
<dbReference type="Pfam" id="PF20510">
    <property type="entry name" value="HgmA_N"/>
    <property type="match status" value="1"/>
</dbReference>
<keyword evidence="8" id="KW-1185">Reference proteome</keyword>
<dbReference type="Gene3D" id="2.60.120.10">
    <property type="entry name" value="Jelly Rolls"/>
    <property type="match status" value="1"/>
</dbReference>
<reference evidence="8" key="1">
    <citation type="submission" date="2024-04" db="EMBL/GenBank/DDBJ databases">
        <authorList>
            <person name="Shaw F."/>
            <person name="Minotto A."/>
        </authorList>
    </citation>
    <scope>NUCLEOTIDE SEQUENCE [LARGE SCALE GENOMIC DNA]</scope>
</reference>
<evidence type="ECO:0000256" key="3">
    <source>
        <dbReference type="ARBA" id="ARBA00007757"/>
    </source>
</evidence>
<comment type="similarity">
    <text evidence="3">Belongs to the homogentisate dioxygenase family.</text>
</comment>
<dbReference type="PANTHER" id="PTHR11056:SF4">
    <property type="entry name" value="HOMOGENTISATE 1,2-DIOXYGENASE"/>
    <property type="match status" value="1"/>
</dbReference>
<dbReference type="InterPro" id="IPR011051">
    <property type="entry name" value="RmlC_Cupin_sf"/>
</dbReference>
<evidence type="ECO:0000256" key="1">
    <source>
        <dbReference type="ARBA" id="ARBA00001962"/>
    </source>
</evidence>
<dbReference type="InterPro" id="IPR014710">
    <property type="entry name" value="RmlC-like_jellyroll"/>
</dbReference>
<organism evidence="7 8">
    <name type="scientific">Somion occarium</name>
    <dbReference type="NCBI Taxonomy" id="3059160"/>
    <lineage>
        <taxon>Eukaryota</taxon>
        <taxon>Fungi</taxon>
        <taxon>Dikarya</taxon>
        <taxon>Basidiomycota</taxon>
        <taxon>Agaricomycotina</taxon>
        <taxon>Agaricomycetes</taxon>
        <taxon>Polyporales</taxon>
        <taxon>Cerrenaceae</taxon>
        <taxon>Somion</taxon>
    </lineage>
</organism>
<evidence type="ECO:0000256" key="2">
    <source>
        <dbReference type="ARBA" id="ARBA00004704"/>
    </source>
</evidence>
<dbReference type="InterPro" id="IPR005708">
    <property type="entry name" value="Homogentis_dOase"/>
</dbReference>
<dbReference type="SUPFAM" id="SSF51182">
    <property type="entry name" value="RmlC-like cupins"/>
    <property type="match status" value="1"/>
</dbReference>
<proteinExistence type="inferred from homology"/>
<dbReference type="InterPro" id="IPR046452">
    <property type="entry name" value="HgmA_N"/>
</dbReference>
<comment type="pathway">
    <text evidence="2">Amino-acid degradation; L-phenylalanine degradation; acetoacetate and fumarate from L-phenylalanine: step 4/6.</text>
</comment>
<evidence type="ECO:0000259" key="5">
    <source>
        <dbReference type="Pfam" id="PF04209"/>
    </source>
</evidence>
<evidence type="ECO:0000313" key="7">
    <source>
        <dbReference type="EMBL" id="CAL1699006.1"/>
    </source>
</evidence>
<protein>
    <recommendedName>
        <fullName evidence="4">homogentisate 1,2-dioxygenase</fullName>
        <ecNumber evidence="4">1.13.11.5</ecNumber>
    </recommendedName>
</protein>
<dbReference type="EMBL" id="OZ037954">
    <property type="protein sequence ID" value="CAL1699006.1"/>
    <property type="molecule type" value="Genomic_DNA"/>
</dbReference>
<name>A0ABP1CTJ9_9APHY</name>
<dbReference type="InterPro" id="IPR046451">
    <property type="entry name" value="HgmA_C"/>
</dbReference>
<dbReference type="EC" id="1.13.11.5" evidence="4"/>
<accession>A0ABP1CTJ9</accession>
<evidence type="ECO:0000256" key="4">
    <source>
        <dbReference type="ARBA" id="ARBA00013127"/>
    </source>
</evidence>
<evidence type="ECO:0000313" key="8">
    <source>
        <dbReference type="Proteomes" id="UP001497453"/>
    </source>
</evidence>
<dbReference type="Proteomes" id="UP001497453">
    <property type="component" value="Chromosome 11"/>
</dbReference>
<feature type="domain" description="Homogentisate 1,2-dioxygenase N-terminal" evidence="6">
    <location>
        <begin position="1"/>
        <end position="115"/>
    </location>
</feature>